<dbReference type="InterPro" id="IPR042208">
    <property type="entry name" value="D-ser_dehydrat-like_sf"/>
</dbReference>
<comment type="caution">
    <text evidence="4">The sequence shown here is derived from an EMBL/GenBank/DDBJ whole genome shotgun (WGS) entry which is preliminary data.</text>
</comment>
<evidence type="ECO:0000256" key="1">
    <source>
        <dbReference type="ARBA" id="ARBA00005323"/>
    </source>
</evidence>
<organism evidence="4 5">
    <name type="scientific">Thalassospira tepidiphila MCCC 1A03514</name>
    <dbReference type="NCBI Taxonomy" id="1177930"/>
    <lineage>
        <taxon>Bacteria</taxon>
        <taxon>Pseudomonadati</taxon>
        <taxon>Pseudomonadota</taxon>
        <taxon>Alphaproteobacteria</taxon>
        <taxon>Rhodospirillales</taxon>
        <taxon>Thalassospiraceae</taxon>
        <taxon>Thalassospira</taxon>
    </lineage>
</organism>
<dbReference type="Gene3D" id="2.40.37.20">
    <property type="entry name" value="D-serine dehydratase-like domain"/>
    <property type="match status" value="1"/>
</dbReference>
<dbReference type="GO" id="GO:0036088">
    <property type="term" value="P:D-serine catabolic process"/>
    <property type="evidence" value="ECO:0007669"/>
    <property type="project" value="TreeGrafter"/>
</dbReference>
<reference evidence="4 5" key="1">
    <citation type="submission" date="2014-07" db="EMBL/GenBank/DDBJ databases">
        <title>Draft genome sequence of Thalassospira tepidiphila 1-1B.</title>
        <authorList>
            <person name="Lai Q."/>
            <person name="Shao Z."/>
        </authorList>
    </citation>
    <scope>NUCLEOTIDE SEQUENCE [LARGE SCALE GENOMIC DNA]</scope>
    <source>
        <strain evidence="4 5">MCCC 1A03514</strain>
    </source>
</reference>
<dbReference type="InterPro" id="IPR051466">
    <property type="entry name" value="D-amino_acid_metab_enzyme"/>
</dbReference>
<dbReference type="Pfam" id="PF14031">
    <property type="entry name" value="D-ser_dehydrat"/>
    <property type="match status" value="1"/>
</dbReference>
<evidence type="ECO:0000313" key="5">
    <source>
        <dbReference type="Proteomes" id="UP000094009"/>
    </source>
</evidence>
<dbReference type="Gene3D" id="3.20.20.10">
    <property type="entry name" value="Alanine racemase"/>
    <property type="match status" value="1"/>
</dbReference>
<dbReference type="PANTHER" id="PTHR28004">
    <property type="entry name" value="ZGC:162816-RELATED"/>
    <property type="match status" value="1"/>
</dbReference>
<accession>A0A853KWB1</accession>
<evidence type="ECO:0000256" key="2">
    <source>
        <dbReference type="ARBA" id="ARBA00023239"/>
    </source>
</evidence>
<feature type="domain" description="D-serine dehydratase-like" evidence="3">
    <location>
        <begin position="239"/>
        <end position="331"/>
    </location>
</feature>
<dbReference type="InterPro" id="IPR001608">
    <property type="entry name" value="Ala_racemase_N"/>
</dbReference>
<dbReference type="EMBL" id="JPVZ01000011">
    <property type="protein sequence ID" value="OAZ08141.1"/>
    <property type="molecule type" value="Genomic_DNA"/>
</dbReference>
<comment type="similarity">
    <text evidence="1">Belongs to the DSD1 family.</text>
</comment>
<dbReference type="CDD" id="cd06820">
    <property type="entry name" value="PLPDE_III_LS_D-TA_like"/>
    <property type="match status" value="1"/>
</dbReference>
<dbReference type="SMART" id="SM01119">
    <property type="entry name" value="D-ser_dehydrat"/>
    <property type="match status" value="1"/>
</dbReference>
<protein>
    <submittedName>
        <fullName evidence="4">Alanine racemase</fullName>
    </submittedName>
</protein>
<dbReference type="Proteomes" id="UP000094009">
    <property type="component" value="Unassembled WGS sequence"/>
</dbReference>
<dbReference type="PANTHER" id="PTHR28004:SF2">
    <property type="entry name" value="D-SERINE DEHYDRATASE"/>
    <property type="match status" value="1"/>
</dbReference>
<dbReference type="RefSeq" id="WP_064782284.1">
    <property type="nucleotide sequence ID" value="NZ_JPVZ01000011.1"/>
</dbReference>
<name>A0A853KWB1_9PROT</name>
<gene>
    <name evidence="4" type="ORF">TH4_19040</name>
</gene>
<evidence type="ECO:0000259" key="3">
    <source>
        <dbReference type="SMART" id="SM01119"/>
    </source>
</evidence>
<dbReference type="AlphaFoldDB" id="A0A853KWB1"/>
<dbReference type="Pfam" id="PF01168">
    <property type="entry name" value="Ala_racemase_N"/>
    <property type="match status" value="1"/>
</dbReference>
<keyword evidence="2" id="KW-0456">Lyase</keyword>
<dbReference type="SUPFAM" id="SSF51419">
    <property type="entry name" value="PLP-binding barrel"/>
    <property type="match status" value="1"/>
</dbReference>
<dbReference type="InterPro" id="IPR026956">
    <property type="entry name" value="D-ser_dehydrat-like_dom"/>
</dbReference>
<sequence>MLDTPCLVIDLPVVDENIARFQNLADTAGLKTRPHIKTHKLPFFAKRQIEAGAIGITCQKIGEAEVMVEGGLRDILLTYNVIGDAKLDRLAALARKCTLSVTCDNLTVAKGLSARFADEENELTVLVECDTGAGRCGVQSPTDAAELASRINELPGLRFGGLMTYPPMDHAENVDKWLSDAKQRLEDAGLPCPVVSTGGTPNLDALPAFNHATEHRAGTYIYNDRSLIARGACGVENCAAVVKTTVVSRPTKTRAIIDAGSKALSSDLLGLEGFGMVREAPDASIVGLSEEHGIIELGDSDWDPAVGDVISIIPNHICVVTNLFPTVWIKDQNGEMMEMPVAARGMLR</sequence>
<evidence type="ECO:0000313" key="4">
    <source>
        <dbReference type="EMBL" id="OAZ08141.1"/>
    </source>
</evidence>
<dbReference type="GO" id="GO:0008721">
    <property type="term" value="F:D-serine ammonia-lyase activity"/>
    <property type="evidence" value="ECO:0007669"/>
    <property type="project" value="TreeGrafter"/>
</dbReference>
<dbReference type="InterPro" id="IPR029066">
    <property type="entry name" value="PLP-binding_barrel"/>
</dbReference>
<proteinExistence type="inferred from homology"/>